<dbReference type="RefSeq" id="WP_268882607.1">
    <property type="nucleotide sequence ID" value="NZ_CP114029.1"/>
</dbReference>
<proteinExistence type="predicted"/>
<keyword evidence="3" id="KW-1185">Reference proteome</keyword>
<feature type="region of interest" description="Disordered" evidence="1">
    <location>
        <begin position="1"/>
        <end position="35"/>
    </location>
</feature>
<protein>
    <recommendedName>
        <fullName evidence="4">1,4-alpha-glucan branching enzyme</fullName>
    </recommendedName>
</protein>
<evidence type="ECO:0000313" key="3">
    <source>
        <dbReference type="Proteomes" id="UP001164020"/>
    </source>
</evidence>
<name>A0ABY7C2X8_9HYPH</name>
<dbReference type="EMBL" id="CP114029">
    <property type="protein sequence ID" value="WAP70152.1"/>
    <property type="molecule type" value="Genomic_DNA"/>
</dbReference>
<sequence length="83" mass="9570">MASAEPITDRDQIRQWAEKHGGRPSKVDTGGEGGILRLDFQEPEENLTEISWEEFFEIFEANELALLLPEDDDDSRFNKFVSR</sequence>
<evidence type="ECO:0008006" key="4">
    <source>
        <dbReference type="Google" id="ProtNLM"/>
    </source>
</evidence>
<accession>A0ABY7C2X8</accession>
<dbReference type="Proteomes" id="UP001164020">
    <property type="component" value="Chromosome"/>
</dbReference>
<reference evidence="2" key="1">
    <citation type="submission" date="2022-12" db="EMBL/GenBank/DDBJ databases">
        <title>Jiella pelagia sp. nov., isolated from phosphonate enriched culture of Northwest Pacific surface seawater.</title>
        <authorList>
            <person name="Shin D.Y."/>
            <person name="Hwang C.Y."/>
        </authorList>
    </citation>
    <scope>NUCLEOTIDE SEQUENCE</scope>
    <source>
        <strain evidence="2">HL-NP1</strain>
    </source>
</reference>
<feature type="compositionally biased region" description="Basic and acidic residues" evidence="1">
    <location>
        <begin position="7"/>
        <end position="21"/>
    </location>
</feature>
<organism evidence="2 3">
    <name type="scientific">Jiella pelagia</name>
    <dbReference type="NCBI Taxonomy" id="2986949"/>
    <lineage>
        <taxon>Bacteria</taxon>
        <taxon>Pseudomonadati</taxon>
        <taxon>Pseudomonadota</taxon>
        <taxon>Alphaproteobacteria</taxon>
        <taxon>Hyphomicrobiales</taxon>
        <taxon>Aurantimonadaceae</taxon>
        <taxon>Jiella</taxon>
    </lineage>
</organism>
<evidence type="ECO:0000313" key="2">
    <source>
        <dbReference type="EMBL" id="WAP70152.1"/>
    </source>
</evidence>
<evidence type="ECO:0000256" key="1">
    <source>
        <dbReference type="SAM" id="MobiDB-lite"/>
    </source>
</evidence>
<gene>
    <name evidence="2" type="ORF">OH818_08555</name>
</gene>